<evidence type="ECO:0000256" key="3">
    <source>
        <dbReference type="ARBA" id="ARBA00022970"/>
    </source>
</evidence>
<reference evidence="6" key="1">
    <citation type="journal article" date="2014" name="Int. J. Syst. Evol. Microbiol.">
        <title>Complete genome sequence of Corynebacterium casei LMG S-19264T (=DSM 44701T), isolated from a smear-ripened cheese.</title>
        <authorList>
            <consortium name="US DOE Joint Genome Institute (JGI-PGF)"/>
            <person name="Walter F."/>
            <person name="Albersmeier A."/>
            <person name="Kalinowski J."/>
            <person name="Ruckert C."/>
        </authorList>
    </citation>
    <scope>NUCLEOTIDE SEQUENCE</scope>
    <source>
        <strain evidence="6">CCM 7897</strain>
    </source>
</reference>
<feature type="chain" id="PRO_5038101970" evidence="4">
    <location>
        <begin position="27"/>
        <end position="416"/>
    </location>
</feature>
<dbReference type="GO" id="GO:0006865">
    <property type="term" value="P:amino acid transport"/>
    <property type="evidence" value="ECO:0007669"/>
    <property type="project" value="UniProtKB-KW"/>
</dbReference>
<dbReference type="PANTHER" id="PTHR30483:SF6">
    <property type="entry name" value="PERIPLASMIC BINDING PROTEIN OF ABC TRANSPORTER FOR NATURAL AMINO ACIDS"/>
    <property type="match status" value="1"/>
</dbReference>
<evidence type="ECO:0000256" key="4">
    <source>
        <dbReference type="SAM" id="SignalP"/>
    </source>
</evidence>
<dbReference type="CDD" id="cd06327">
    <property type="entry name" value="PBP1_SBP-like"/>
    <property type="match status" value="1"/>
</dbReference>
<dbReference type="InterPro" id="IPR051010">
    <property type="entry name" value="BCAA_transport"/>
</dbReference>
<dbReference type="EMBL" id="BMCT01000004">
    <property type="protein sequence ID" value="GGF70094.1"/>
    <property type="molecule type" value="Genomic_DNA"/>
</dbReference>
<feature type="signal peptide" evidence="4">
    <location>
        <begin position="1"/>
        <end position="26"/>
    </location>
</feature>
<dbReference type="PANTHER" id="PTHR30483">
    <property type="entry name" value="LEUCINE-SPECIFIC-BINDING PROTEIN"/>
    <property type="match status" value="1"/>
</dbReference>
<dbReference type="SUPFAM" id="SSF53822">
    <property type="entry name" value="Periplasmic binding protein-like I"/>
    <property type="match status" value="1"/>
</dbReference>
<dbReference type="InterPro" id="IPR028082">
    <property type="entry name" value="Peripla_BP_I"/>
</dbReference>
<dbReference type="RefSeq" id="WP_188580362.1">
    <property type="nucleotide sequence ID" value="NZ_BMCT01000004.1"/>
</dbReference>
<organism evidence="6 7">
    <name type="scientific">Azorhizobium oxalatiphilum</name>
    <dbReference type="NCBI Taxonomy" id="980631"/>
    <lineage>
        <taxon>Bacteria</taxon>
        <taxon>Pseudomonadati</taxon>
        <taxon>Pseudomonadota</taxon>
        <taxon>Alphaproteobacteria</taxon>
        <taxon>Hyphomicrobiales</taxon>
        <taxon>Xanthobacteraceae</taxon>
        <taxon>Azorhizobium</taxon>
    </lineage>
</organism>
<evidence type="ECO:0000259" key="5">
    <source>
        <dbReference type="Pfam" id="PF13458"/>
    </source>
</evidence>
<sequence>MQKKLKALAFVAGLLGSVAAFAPAQAQSPAPAAGKVSGDVVKIGLLMDMSGNYSEVAGQGSVTAARMAVEDFGGKVLGKPVEVVYADMQNKVDLAASKAREWFDTDGVDAIMDINLSSAGLAVSEIAKQKNKIVVINISGSPRFTNEACNANTIHYVYDTYALAKSTANAVLKQGGKKWFFVTVDYAFGHDFEKDASTFVKAGGGTVVGSVRVPLNALDYSSFLLQAQGSGADVVAFATAGADTANSIKQAAEFGMGPASGQKLVGLLVYDNEINSLGLKAAQGMLLTSAFYWDMNDETRAFSKRYFEKMKLMPNMSQAGVYSSTMHYLKAIEAAGTDDTAAVMAKMKEMPINDFFVKNGRIREDGRMIRDLYLFQVKSPEESKYPWDYYKQLATIPGDEAFTPLSESRCPLVAKK</sequence>
<evidence type="ECO:0000256" key="1">
    <source>
        <dbReference type="ARBA" id="ARBA00010062"/>
    </source>
</evidence>
<evidence type="ECO:0000313" key="6">
    <source>
        <dbReference type="EMBL" id="GGF70094.1"/>
    </source>
</evidence>
<feature type="domain" description="Leucine-binding protein" evidence="5">
    <location>
        <begin position="41"/>
        <end position="378"/>
    </location>
</feature>
<dbReference type="InterPro" id="IPR028081">
    <property type="entry name" value="Leu-bd"/>
</dbReference>
<dbReference type="Proteomes" id="UP000606044">
    <property type="component" value="Unassembled WGS sequence"/>
</dbReference>
<keyword evidence="7" id="KW-1185">Reference proteome</keyword>
<proteinExistence type="inferred from homology"/>
<gene>
    <name evidence="6" type="ORF">GCM10007301_32320</name>
</gene>
<comment type="caution">
    <text evidence="6">The sequence shown here is derived from an EMBL/GenBank/DDBJ whole genome shotgun (WGS) entry which is preliminary data.</text>
</comment>
<dbReference type="Gene3D" id="3.40.50.2300">
    <property type="match status" value="2"/>
</dbReference>
<keyword evidence="3" id="KW-0029">Amino-acid transport</keyword>
<protein>
    <submittedName>
        <fullName evidence="6">ABC transporter permease</fullName>
    </submittedName>
</protein>
<name>A0A917FCE8_9HYPH</name>
<evidence type="ECO:0000256" key="2">
    <source>
        <dbReference type="ARBA" id="ARBA00022729"/>
    </source>
</evidence>
<keyword evidence="2 4" id="KW-0732">Signal</keyword>
<reference evidence="6" key="2">
    <citation type="submission" date="2020-09" db="EMBL/GenBank/DDBJ databases">
        <authorList>
            <person name="Sun Q."/>
            <person name="Sedlacek I."/>
        </authorList>
    </citation>
    <scope>NUCLEOTIDE SEQUENCE</scope>
    <source>
        <strain evidence="6">CCM 7897</strain>
    </source>
</reference>
<dbReference type="Pfam" id="PF13458">
    <property type="entry name" value="Peripla_BP_6"/>
    <property type="match status" value="1"/>
</dbReference>
<dbReference type="AlphaFoldDB" id="A0A917FCE8"/>
<comment type="similarity">
    <text evidence="1">Belongs to the leucine-binding protein family.</text>
</comment>
<accession>A0A917FCE8</accession>
<evidence type="ECO:0000313" key="7">
    <source>
        <dbReference type="Proteomes" id="UP000606044"/>
    </source>
</evidence>
<keyword evidence="3" id="KW-0813">Transport</keyword>